<keyword evidence="1" id="KW-0812">Transmembrane</keyword>
<feature type="transmembrane region" description="Helical" evidence="1">
    <location>
        <begin position="65"/>
        <end position="83"/>
    </location>
</feature>
<dbReference type="Proteomes" id="UP000034764">
    <property type="component" value="Unassembled WGS sequence"/>
</dbReference>
<evidence type="ECO:0000313" key="3">
    <source>
        <dbReference type="Proteomes" id="UP000034764"/>
    </source>
</evidence>
<sequence length="89" mass="10161">MSSKKTGKTLSLIIAIIFLVLSMGNIFLRVSACTQLEKPIILPTEHSSEEEQAVWITYKKFCRNPVPYVIFILALWYLTSALNKLRSEN</sequence>
<proteinExistence type="predicted"/>
<evidence type="ECO:0000313" key="2">
    <source>
        <dbReference type="EMBL" id="KKR23746.1"/>
    </source>
</evidence>
<organism evidence="2 3">
    <name type="scientific">Candidatus Yanofskybacteria bacterium GW2011_GWD2_39_48</name>
    <dbReference type="NCBI Taxonomy" id="1619031"/>
    <lineage>
        <taxon>Bacteria</taxon>
        <taxon>Candidatus Yanofskyibacteriota</taxon>
    </lineage>
</organism>
<dbReference type="AlphaFoldDB" id="A0A0G0PF01"/>
<accession>A0A0G0PF01</accession>
<evidence type="ECO:0000256" key="1">
    <source>
        <dbReference type="SAM" id="Phobius"/>
    </source>
</evidence>
<keyword evidence="1" id="KW-0472">Membrane</keyword>
<comment type="caution">
    <text evidence="2">The sequence shown here is derived from an EMBL/GenBank/DDBJ whole genome shotgun (WGS) entry which is preliminary data.</text>
</comment>
<name>A0A0G0PF01_9BACT</name>
<dbReference type="EMBL" id="LBXD01000008">
    <property type="protein sequence ID" value="KKR23746.1"/>
    <property type="molecule type" value="Genomic_DNA"/>
</dbReference>
<protein>
    <submittedName>
        <fullName evidence="2">Uncharacterized protein</fullName>
    </submittedName>
</protein>
<gene>
    <name evidence="2" type="ORF">UT53_C0008G0001</name>
</gene>
<reference evidence="2 3" key="1">
    <citation type="journal article" date="2015" name="Nature">
        <title>rRNA introns, odd ribosomes, and small enigmatic genomes across a large radiation of phyla.</title>
        <authorList>
            <person name="Brown C.T."/>
            <person name="Hug L.A."/>
            <person name="Thomas B.C."/>
            <person name="Sharon I."/>
            <person name="Castelle C.J."/>
            <person name="Singh A."/>
            <person name="Wilkins M.J."/>
            <person name="Williams K.H."/>
            <person name="Banfield J.F."/>
        </authorList>
    </citation>
    <scope>NUCLEOTIDE SEQUENCE [LARGE SCALE GENOMIC DNA]</scope>
</reference>
<keyword evidence="1" id="KW-1133">Transmembrane helix</keyword>